<evidence type="ECO:0000256" key="4">
    <source>
        <dbReference type="SAM" id="SignalP"/>
    </source>
</evidence>
<evidence type="ECO:0000313" key="6">
    <source>
        <dbReference type="Proteomes" id="UP000016935"/>
    </source>
</evidence>
<dbReference type="Proteomes" id="UP000016935">
    <property type="component" value="Unassembled WGS sequence"/>
</dbReference>
<dbReference type="eggNOG" id="ENOG502QR4D">
    <property type="taxonomic scope" value="Eukaryota"/>
</dbReference>
<dbReference type="InterPro" id="IPR036962">
    <property type="entry name" value="Glyco_hydro_3_N_sf"/>
</dbReference>
<accession>R0KB26</accession>
<dbReference type="STRING" id="671987.R0KB26"/>
<evidence type="ECO:0000313" key="5">
    <source>
        <dbReference type="EMBL" id="EOA85452.1"/>
    </source>
</evidence>
<keyword evidence="3" id="KW-0325">Glycoprotein</keyword>
<dbReference type="HOGENOM" id="CLU_1441873_0_0_1"/>
<name>R0KB26_EXST2</name>
<dbReference type="Gene3D" id="3.20.20.300">
    <property type="entry name" value="Glycoside hydrolase, family 3, N-terminal domain"/>
    <property type="match status" value="1"/>
</dbReference>
<comment type="similarity">
    <text evidence="1">Belongs to the glycosyl hydrolase 3 family.</text>
</comment>
<reference evidence="5 6" key="1">
    <citation type="journal article" date="2012" name="PLoS Pathog.">
        <title>Diverse lifestyles and strategies of plant pathogenesis encoded in the genomes of eighteen Dothideomycetes fungi.</title>
        <authorList>
            <person name="Ohm R.A."/>
            <person name="Feau N."/>
            <person name="Henrissat B."/>
            <person name="Schoch C.L."/>
            <person name="Horwitz B.A."/>
            <person name="Barry K.W."/>
            <person name="Condon B.J."/>
            <person name="Copeland A.C."/>
            <person name="Dhillon B."/>
            <person name="Glaser F."/>
            <person name="Hesse C.N."/>
            <person name="Kosti I."/>
            <person name="LaButti K."/>
            <person name="Lindquist E.A."/>
            <person name="Lucas S."/>
            <person name="Salamov A.A."/>
            <person name="Bradshaw R.E."/>
            <person name="Ciuffetti L."/>
            <person name="Hamelin R.C."/>
            <person name="Kema G.H.J."/>
            <person name="Lawrence C."/>
            <person name="Scott J.A."/>
            <person name="Spatafora J.W."/>
            <person name="Turgeon B.G."/>
            <person name="de Wit P.J.G.M."/>
            <person name="Zhong S."/>
            <person name="Goodwin S.B."/>
            <person name="Grigoriev I.V."/>
        </authorList>
    </citation>
    <scope>NUCLEOTIDE SEQUENCE [LARGE SCALE GENOMIC DNA]</scope>
    <source>
        <strain evidence="6">28A</strain>
    </source>
</reference>
<gene>
    <name evidence="5" type="ORF">SETTUDRAFT_32653</name>
</gene>
<sequence>MAFGSVTRILVGLLSTSSFSSVQIPDGLSIDDATRQYLEFLSAEKLVKILAIFQQAMGGQVPALPEVIEAQQLYWSYDRSPSFYSIPHATVLDDWADAYQQASAVVDQMTIEEKVFVVSGQTSTKIGYAGQIPGVPCLRFPGICGNDGPSGLMTSLVLTAILLPLLLVRHGTKRWPLNVVNSWAWSLK</sequence>
<reference evidence="5 6" key="2">
    <citation type="journal article" date="2013" name="PLoS Genet.">
        <title>Comparative genome structure, secondary metabolite, and effector coding capacity across Cochliobolus pathogens.</title>
        <authorList>
            <person name="Condon B.J."/>
            <person name="Leng Y."/>
            <person name="Wu D."/>
            <person name="Bushley K.E."/>
            <person name="Ohm R.A."/>
            <person name="Otillar R."/>
            <person name="Martin J."/>
            <person name="Schackwitz W."/>
            <person name="Grimwood J."/>
            <person name="MohdZainudin N."/>
            <person name="Xue C."/>
            <person name="Wang R."/>
            <person name="Manning V.A."/>
            <person name="Dhillon B."/>
            <person name="Tu Z.J."/>
            <person name="Steffenson B.J."/>
            <person name="Salamov A."/>
            <person name="Sun H."/>
            <person name="Lowry S."/>
            <person name="LaButti K."/>
            <person name="Han J."/>
            <person name="Copeland A."/>
            <person name="Lindquist E."/>
            <person name="Barry K."/>
            <person name="Schmutz J."/>
            <person name="Baker S.E."/>
            <person name="Ciuffetti L.M."/>
            <person name="Grigoriev I.V."/>
            <person name="Zhong S."/>
            <person name="Turgeon B.G."/>
        </authorList>
    </citation>
    <scope>NUCLEOTIDE SEQUENCE [LARGE SCALE GENOMIC DNA]</scope>
    <source>
        <strain evidence="6">28A</strain>
    </source>
</reference>
<organism evidence="5 6">
    <name type="scientific">Exserohilum turcicum (strain 28A)</name>
    <name type="common">Northern leaf blight fungus</name>
    <name type="synonym">Setosphaeria turcica</name>
    <dbReference type="NCBI Taxonomy" id="671987"/>
    <lineage>
        <taxon>Eukaryota</taxon>
        <taxon>Fungi</taxon>
        <taxon>Dikarya</taxon>
        <taxon>Ascomycota</taxon>
        <taxon>Pezizomycotina</taxon>
        <taxon>Dothideomycetes</taxon>
        <taxon>Pleosporomycetidae</taxon>
        <taxon>Pleosporales</taxon>
        <taxon>Pleosporineae</taxon>
        <taxon>Pleosporaceae</taxon>
        <taxon>Exserohilum</taxon>
    </lineage>
</organism>
<dbReference type="AlphaFoldDB" id="R0KB26"/>
<keyword evidence="2 5" id="KW-0378">Hydrolase</keyword>
<proteinExistence type="inferred from homology"/>
<keyword evidence="6" id="KW-1185">Reference proteome</keyword>
<protein>
    <submittedName>
        <fullName evidence="5">Glycoside hydrolase family 3 protein</fullName>
    </submittedName>
</protein>
<feature type="chain" id="PRO_5004343911" evidence="4">
    <location>
        <begin position="23"/>
        <end position="188"/>
    </location>
</feature>
<dbReference type="GeneID" id="19403679"/>
<evidence type="ECO:0000256" key="3">
    <source>
        <dbReference type="ARBA" id="ARBA00023180"/>
    </source>
</evidence>
<evidence type="ECO:0000256" key="2">
    <source>
        <dbReference type="ARBA" id="ARBA00022801"/>
    </source>
</evidence>
<dbReference type="RefSeq" id="XP_008027057.1">
    <property type="nucleotide sequence ID" value="XM_008028866.1"/>
</dbReference>
<dbReference type="InterPro" id="IPR017853">
    <property type="entry name" value="GH"/>
</dbReference>
<dbReference type="OrthoDB" id="416222at2759"/>
<dbReference type="EMBL" id="KB908703">
    <property type="protein sequence ID" value="EOA85452.1"/>
    <property type="molecule type" value="Genomic_DNA"/>
</dbReference>
<keyword evidence="4" id="KW-0732">Signal</keyword>
<dbReference type="SUPFAM" id="SSF51445">
    <property type="entry name" value="(Trans)glycosidases"/>
    <property type="match status" value="1"/>
</dbReference>
<dbReference type="GO" id="GO:0004553">
    <property type="term" value="F:hydrolase activity, hydrolyzing O-glycosyl compounds"/>
    <property type="evidence" value="ECO:0007669"/>
    <property type="project" value="InterPro"/>
</dbReference>
<feature type="signal peptide" evidence="4">
    <location>
        <begin position="1"/>
        <end position="22"/>
    </location>
</feature>
<evidence type="ECO:0000256" key="1">
    <source>
        <dbReference type="ARBA" id="ARBA00005336"/>
    </source>
</evidence>
<dbReference type="GO" id="GO:0005975">
    <property type="term" value="P:carbohydrate metabolic process"/>
    <property type="evidence" value="ECO:0007669"/>
    <property type="project" value="InterPro"/>
</dbReference>